<evidence type="ECO:0000256" key="4">
    <source>
        <dbReference type="SAM" id="SignalP"/>
    </source>
</evidence>
<dbReference type="Gene3D" id="1.25.40.20">
    <property type="entry name" value="Ankyrin repeat-containing domain"/>
    <property type="match status" value="3"/>
</dbReference>
<name>A0A4P6YGZ2_9FLAO</name>
<organism evidence="5 6">
    <name type="scientific">Flavobacterium nackdongense</name>
    <dbReference type="NCBI Taxonomy" id="2547394"/>
    <lineage>
        <taxon>Bacteria</taxon>
        <taxon>Pseudomonadati</taxon>
        <taxon>Bacteroidota</taxon>
        <taxon>Flavobacteriia</taxon>
        <taxon>Flavobacteriales</taxon>
        <taxon>Flavobacteriaceae</taxon>
        <taxon>Flavobacterium</taxon>
    </lineage>
</organism>
<dbReference type="PANTHER" id="PTHR24198">
    <property type="entry name" value="ANKYRIN REPEAT AND PROTEIN KINASE DOMAIN-CONTAINING PROTEIN"/>
    <property type="match status" value="1"/>
</dbReference>
<keyword evidence="4" id="KW-0732">Signal</keyword>
<dbReference type="PANTHER" id="PTHR24198:SF165">
    <property type="entry name" value="ANKYRIN REPEAT-CONTAINING PROTEIN-RELATED"/>
    <property type="match status" value="1"/>
</dbReference>
<dbReference type="InterPro" id="IPR002110">
    <property type="entry name" value="Ankyrin_rpt"/>
</dbReference>
<feature type="repeat" description="ANK" evidence="3">
    <location>
        <begin position="414"/>
        <end position="446"/>
    </location>
</feature>
<feature type="signal peptide" evidence="4">
    <location>
        <begin position="1"/>
        <end position="19"/>
    </location>
</feature>
<evidence type="ECO:0000256" key="2">
    <source>
        <dbReference type="ARBA" id="ARBA00023043"/>
    </source>
</evidence>
<keyword evidence="6" id="KW-1185">Reference proteome</keyword>
<evidence type="ECO:0000313" key="5">
    <source>
        <dbReference type="EMBL" id="QBN20097.1"/>
    </source>
</evidence>
<evidence type="ECO:0000256" key="1">
    <source>
        <dbReference type="ARBA" id="ARBA00022737"/>
    </source>
</evidence>
<reference evidence="6" key="1">
    <citation type="submission" date="2019-03" db="EMBL/GenBank/DDBJ databases">
        <title>Flavobacterium sp.</title>
        <authorList>
            <person name="Kim H."/>
        </authorList>
    </citation>
    <scope>NUCLEOTIDE SEQUENCE [LARGE SCALE GENOMIC DNA]</scope>
    <source>
        <strain evidence="6">GS13</strain>
    </source>
</reference>
<dbReference type="Pfam" id="PF12796">
    <property type="entry name" value="Ank_2"/>
    <property type="match status" value="2"/>
</dbReference>
<dbReference type="PROSITE" id="PS50297">
    <property type="entry name" value="ANK_REP_REGION"/>
    <property type="match status" value="4"/>
</dbReference>
<sequence>MKKNISIYFALVATLLASAQQKNSLLEQSFWKTSPDVTAVQAEIAKGNNPSASTANAFDAVVMAINSDAPAATIKFLIEQPGNEVSKSTHDNRIYLHWASNKGNVEIVEYLIAKGSDLNLEDSKGETPLTFAAVGGQNNTALYEAFFKAGIDPKKKYRDGQTLLLMAIPFDKTLTLSSYFVSKGMSLKEVDTDGNTALNYAAKSGNISLLKSLLDKGVKFTDQALLFAAQGSRRESTSLETYQYLVEDLKIKPTATSKSGETVLHLLASKPKQTEIINYFLAKDVAVNKVDNEGNTVLMVAASARDNEALELLLPIVKNVNIQNNKGESALTMAIKSGTPEAASVLLNKGADPKVLDKEGNNLGYYLVQSYRPQTGGMGGRNPESSNAPKQDPFAAKTILLQDKGFNLTAPQKDGNTLYHFAVIKNDMTLLTKLADLNIDINAKNKDGLTALHKAAMISKDDLILKYLISIGAKKEIKTDFDESPYALAKENETLTKKKTDLEFLK</sequence>
<feature type="repeat" description="ANK" evidence="3">
    <location>
        <begin position="193"/>
        <end position="225"/>
    </location>
</feature>
<accession>A0A4P6YGZ2</accession>
<dbReference type="InterPro" id="IPR036770">
    <property type="entry name" value="Ankyrin_rpt-contain_sf"/>
</dbReference>
<dbReference type="Pfam" id="PF13606">
    <property type="entry name" value="Ank_3"/>
    <property type="match status" value="1"/>
</dbReference>
<evidence type="ECO:0000313" key="6">
    <source>
        <dbReference type="Proteomes" id="UP000291124"/>
    </source>
</evidence>
<dbReference type="OrthoDB" id="2575953at2"/>
<feature type="repeat" description="ANK" evidence="3">
    <location>
        <begin position="293"/>
        <end position="325"/>
    </location>
</feature>
<gene>
    <name evidence="5" type="ORF">E1750_15255</name>
</gene>
<dbReference type="PROSITE" id="PS50088">
    <property type="entry name" value="ANK_REPEAT"/>
    <property type="match status" value="6"/>
</dbReference>
<dbReference type="AlphaFoldDB" id="A0A4P6YGZ2"/>
<feature type="repeat" description="ANK" evidence="3">
    <location>
        <begin position="326"/>
        <end position="358"/>
    </location>
</feature>
<feature type="repeat" description="ANK" evidence="3">
    <location>
        <begin position="91"/>
        <end position="123"/>
    </location>
</feature>
<dbReference type="KEGG" id="fnk:E1750_15255"/>
<dbReference type="EMBL" id="CP037933">
    <property type="protein sequence ID" value="QBN20097.1"/>
    <property type="molecule type" value="Genomic_DNA"/>
</dbReference>
<dbReference type="SMART" id="SM00248">
    <property type="entry name" value="ANK"/>
    <property type="match status" value="8"/>
</dbReference>
<feature type="repeat" description="ANK" evidence="3">
    <location>
        <begin position="447"/>
        <end position="480"/>
    </location>
</feature>
<feature type="chain" id="PRO_5020768273" evidence="4">
    <location>
        <begin position="20"/>
        <end position="506"/>
    </location>
</feature>
<protein>
    <submittedName>
        <fullName evidence="5">Ankyrin repeat domain-containing protein</fullName>
    </submittedName>
</protein>
<dbReference type="Pfam" id="PF13637">
    <property type="entry name" value="Ank_4"/>
    <property type="match status" value="1"/>
</dbReference>
<dbReference type="RefSeq" id="WP_133277599.1">
    <property type="nucleotide sequence ID" value="NZ_CP037933.1"/>
</dbReference>
<evidence type="ECO:0000256" key="3">
    <source>
        <dbReference type="PROSITE-ProRule" id="PRU00023"/>
    </source>
</evidence>
<dbReference type="SUPFAM" id="SSF48403">
    <property type="entry name" value="Ankyrin repeat"/>
    <property type="match status" value="2"/>
</dbReference>
<dbReference type="Proteomes" id="UP000291124">
    <property type="component" value="Chromosome"/>
</dbReference>
<proteinExistence type="predicted"/>
<keyword evidence="1" id="KW-0677">Repeat</keyword>
<keyword evidence="2 3" id="KW-0040">ANK repeat</keyword>